<reference evidence="2 3" key="1">
    <citation type="submission" date="2024-01" db="EMBL/GenBank/DDBJ databases">
        <title>The complete chloroplast genome sequence of Lithospermum erythrorhizon: insights into the phylogenetic relationship among Boraginaceae species and the maternal lineages of purple gromwells.</title>
        <authorList>
            <person name="Okada T."/>
            <person name="Watanabe K."/>
        </authorList>
    </citation>
    <scope>NUCLEOTIDE SEQUENCE [LARGE SCALE GENOMIC DNA]</scope>
</reference>
<feature type="domain" description="F-box associated beta-propeller type 3" evidence="1">
    <location>
        <begin position="29"/>
        <end position="140"/>
    </location>
</feature>
<evidence type="ECO:0000259" key="1">
    <source>
        <dbReference type="Pfam" id="PF08268"/>
    </source>
</evidence>
<dbReference type="EMBL" id="BAABME010012409">
    <property type="protein sequence ID" value="GAA0185081.1"/>
    <property type="molecule type" value="Genomic_DNA"/>
</dbReference>
<sequence>MESPYFIGQPNLVLQLFKKGLGRNTESKIKKEKKILFVKPPWLDMNWRKTIAPTSFDIYLEFQQCLCINGALYLLREGGCYEKTLTAFHLNTETFEIIAIPECTKLDEAHLVEIYERPALVVMDLTTDHVVMLDVWTMNNHYGGGELERKCRC</sequence>
<gene>
    <name evidence="2" type="ORF">LIER_32369</name>
</gene>
<comment type="caution">
    <text evidence="2">The sequence shown here is derived from an EMBL/GenBank/DDBJ whole genome shotgun (WGS) entry which is preliminary data.</text>
</comment>
<name>A0AAV3RZK6_LITER</name>
<dbReference type="Proteomes" id="UP001454036">
    <property type="component" value="Unassembled WGS sequence"/>
</dbReference>
<keyword evidence="3" id="KW-1185">Reference proteome</keyword>
<organism evidence="2 3">
    <name type="scientific">Lithospermum erythrorhizon</name>
    <name type="common">Purple gromwell</name>
    <name type="synonym">Lithospermum officinale var. erythrorhizon</name>
    <dbReference type="NCBI Taxonomy" id="34254"/>
    <lineage>
        <taxon>Eukaryota</taxon>
        <taxon>Viridiplantae</taxon>
        <taxon>Streptophyta</taxon>
        <taxon>Embryophyta</taxon>
        <taxon>Tracheophyta</taxon>
        <taxon>Spermatophyta</taxon>
        <taxon>Magnoliopsida</taxon>
        <taxon>eudicotyledons</taxon>
        <taxon>Gunneridae</taxon>
        <taxon>Pentapetalae</taxon>
        <taxon>asterids</taxon>
        <taxon>lamiids</taxon>
        <taxon>Boraginales</taxon>
        <taxon>Boraginaceae</taxon>
        <taxon>Boraginoideae</taxon>
        <taxon>Lithospermeae</taxon>
        <taxon>Lithospermum</taxon>
    </lineage>
</organism>
<protein>
    <recommendedName>
        <fullName evidence="1">F-box associated beta-propeller type 3 domain-containing protein</fullName>
    </recommendedName>
</protein>
<proteinExistence type="predicted"/>
<dbReference type="AlphaFoldDB" id="A0AAV3RZK6"/>
<evidence type="ECO:0000313" key="3">
    <source>
        <dbReference type="Proteomes" id="UP001454036"/>
    </source>
</evidence>
<evidence type="ECO:0000313" key="2">
    <source>
        <dbReference type="EMBL" id="GAA0185081.1"/>
    </source>
</evidence>
<accession>A0AAV3RZK6</accession>
<dbReference type="Pfam" id="PF08268">
    <property type="entry name" value="FBA_3"/>
    <property type="match status" value="1"/>
</dbReference>
<dbReference type="InterPro" id="IPR013187">
    <property type="entry name" value="F-box-assoc_dom_typ3"/>
</dbReference>